<comment type="pathway">
    <text evidence="2">Secondary metabolite biosynthesis.</text>
</comment>
<dbReference type="OrthoDB" id="2789670at2759"/>
<evidence type="ECO:0000256" key="4">
    <source>
        <dbReference type="ARBA" id="ARBA00022617"/>
    </source>
</evidence>
<dbReference type="GO" id="GO:0005506">
    <property type="term" value="F:iron ion binding"/>
    <property type="evidence" value="ECO:0007669"/>
    <property type="project" value="InterPro"/>
</dbReference>
<dbReference type="InterPro" id="IPR036396">
    <property type="entry name" value="Cyt_P450_sf"/>
</dbReference>
<evidence type="ECO:0000256" key="7">
    <source>
        <dbReference type="ARBA" id="ARBA00023004"/>
    </source>
</evidence>
<proteinExistence type="inferred from homology"/>
<evidence type="ECO:0000256" key="6">
    <source>
        <dbReference type="ARBA" id="ARBA00023002"/>
    </source>
</evidence>
<dbReference type="PANTHER" id="PTHR46300:SF7">
    <property type="entry name" value="P450, PUTATIVE (EUROFUNG)-RELATED"/>
    <property type="match status" value="1"/>
</dbReference>
<dbReference type="SUPFAM" id="SSF48264">
    <property type="entry name" value="Cytochrome P450"/>
    <property type="match status" value="1"/>
</dbReference>
<evidence type="ECO:0000256" key="2">
    <source>
        <dbReference type="ARBA" id="ARBA00005179"/>
    </source>
</evidence>
<dbReference type="Pfam" id="PF00067">
    <property type="entry name" value="p450"/>
    <property type="match status" value="1"/>
</dbReference>
<dbReference type="InterPro" id="IPR002401">
    <property type="entry name" value="Cyt_P450_E_grp-I"/>
</dbReference>
<feature type="transmembrane region" description="Helical" evidence="9">
    <location>
        <begin position="6"/>
        <end position="25"/>
    </location>
</feature>
<keyword evidence="9" id="KW-0472">Membrane</keyword>
<evidence type="ECO:0000256" key="3">
    <source>
        <dbReference type="ARBA" id="ARBA00010617"/>
    </source>
</evidence>
<comment type="cofactor">
    <cofactor evidence="1">
        <name>heme</name>
        <dbReference type="ChEBI" id="CHEBI:30413"/>
    </cofactor>
</comment>
<dbReference type="PANTHER" id="PTHR46300">
    <property type="entry name" value="P450, PUTATIVE (EUROFUNG)-RELATED-RELATED"/>
    <property type="match status" value="1"/>
</dbReference>
<comment type="caution">
    <text evidence="10">The sequence shown here is derived from an EMBL/GenBank/DDBJ whole genome shotgun (WGS) entry which is preliminary data.</text>
</comment>
<comment type="similarity">
    <text evidence="3">Belongs to the cytochrome P450 family.</text>
</comment>
<dbReference type="AlphaFoldDB" id="A0A8H5GGG1"/>
<accession>A0A8H5GGG1</accession>
<dbReference type="CDD" id="cd11065">
    <property type="entry name" value="CYP64-like"/>
    <property type="match status" value="1"/>
</dbReference>
<keyword evidence="8" id="KW-0503">Monooxygenase</keyword>
<dbReference type="EMBL" id="JAACJO010000001">
    <property type="protein sequence ID" value="KAF5364320.1"/>
    <property type="molecule type" value="Genomic_DNA"/>
</dbReference>
<dbReference type="InterPro" id="IPR050364">
    <property type="entry name" value="Cytochrome_P450_fung"/>
</dbReference>
<dbReference type="Proteomes" id="UP000559027">
    <property type="component" value="Unassembled WGS sequence"/>
</dbReference>
<name>A0A8H5GGG1_9AGAR</name>
<evidence type="ECO:0000256" key="9">
    <source>
        <dbReference type="SAM" id="Phobius"/>
    </source>
</evidence>
<evidence type="ECO:0000313" key="11">
    <source>
        <dbReference type="Proteomes" id="UP000559027"/>
    </source>
</evidence>
<evidence type="ECO:0000256" key="8">
    <source>
        <dbReference type="ARBA" id="ARBA00023033"/>
    </source>
</evidence>
<keyword evidence="9" id="KW-0812">Transmembrane</keyword>
<dbReference type="PRINTS" id="PR00463">
    <property type="entry name" value="EP450I"/>
</dbReference>
<dbReference type="InterPro" id="IPR001128">
    <property type="entry name" value="Cyt_P450"/>
</dbReference>
<organism evidence="10 11">
    <name type="scientific">Leucocoprinus leucothites</name>
    <dbReference type="NCBI Taxonomy" id="201217"/>
    <lineage>
        <taxon>Eukaryota</taxon>
        <taxon>Fungi</taxon>
        <taxon>Dikarya</taxon>
        <taxon>Basidiomycota</taxon>
        <taxon>Agaricomycotina</taxon>
        <taxon>Agaricomycetes</taxon>
        <taxon>Agaricomycetidae</taxon>
        <taxon>Agaricales</taxon>
        <taxon>Agaricineae</taxon>
        <taxon>Agaricaceae</taxon>
        <taxon>Leucocoprinus</taxon>
    </lineage>
</organism>
<evidence type="ECO:0000256" key="1">
    <source>
        <dbReference type="ARBA" id="ARBA00001971"/>
    </source>
</evidence>
<dbReference type="Gene3D" id="1.10.630.10">
    <property type="entry name" value="Cytochrome P450"/>
    <property type="match status" value="1"/>
</dbReference>
<evidence type="ECO:0000256" key="5">
    <source>
        <dbReference type="ARBA" id="ARBA00022723"/>
    </source>
</evidence>
<sequence>MSPNCIIFLDLSLGLVGLFIVYSLFFKDNSLSLPPGPAGLPLVGNVLDMPSSMEWLTFAQWGEKYGDICSVTVLGQPLVIINSAQVARDILDKKSAIYSDRPTLQMAGELVGWKNTLVLLPYGDRFRRYRRLFHKLIGSTAAMKQFNPIEEAEALRFLRRVLYDPDNLSMHIRRAVGATVLRITYGYEAQESKDPFVQLADQATEQFSLATAPGGFLVDLIPVLRHIPLWFPGVTFRHKALAWGSTLRDMVGRPFDYAKQQMTAGTARASFTSALLWGKVLDQQEELDIRWSAASLYSGASDTTVSAIYSFFLAMTMYPDVAKRARAELDEVVGINRLPTFEDRESLPYINALVKEVFRWYTVVPAAVPHRSTQDDIHEGYFIPKGTLVVPNIW</sequence>
<evidence type="ECO:0008006" key="12">
    <source>
        <dbReference type="Google" id="ProtNLM"/>
    </source>
</evidence>
<gene>
    <name evidence="10" type="ORF">D9756_000610</name>
</gene>
<evidence type="ECO:0000313" key="10">
    <source>
        <dbReference type="EMBL" id="KAF5364320.1"/>
    </source>
</evidence>
<keyword evidence="11" id="KW-1185">Reference proteome</keyword>
<keyword evidence="9" id="KW-1133">Transmembrane helix</keyword>
<keyword evidence="4" id="KW-0349">Heme</keyword>
<dbReference type="GO" id="GO:0016705">
    <property type="term" value="F:oxidoreductase activity, acting on paired donors, with incorporation or reduction of molecular oxygen"/>
    <property type="evidence" value="ECO:0007669"/>
    <property type="project" value="InterPro"/>
</dbReference>
<keyword evidence="7" id="KW-0408">Iron</keyword>
<keyword evidence="5" id="KW-0479">Metal-binding</keyword>
<dbReference type="GO" id="GO:0020037">
    <property type="term" value="F:heme binding"/>
    <property type="evidence" value="ECO:0007669"/>
    <property type="project" value="InterPro"/>
</dbReference>
<protein>
    <recommendedName>
        <fullName evidence="12">Cytochrome P450</fullName>
    </recommendedName>
</protein>
<dbReference type="GO" id="GO:0004497">
    <property type="term" value="F:monooxygenase activity"/>
    <property type="evidence" value="ECO:0007669"/>
    <property type="project" value="UniProtKB-KW"/>
</dbReference>
<keyword evidence="6" id="KW-0560">Oxidoreductase</keyword>
<reference evidence="10 11" key="1">
    <citation type="journal article" date="2020" name="ISME J.">
        <title>Uncovering the hidden diversity of litter-decomposition mechanisms in mushroom-forming fungi.</title>
        <authorList>
            <person name="Floudas D."/>
            <person name="Bentzer J."/>
            <person name="Ahren D."/>
            <person name="Johansson T."/>
            <person name="Persson P."/>
            <person name="Tunlid A."/>
        </authorList>
    </citation>
    <scope>NUCLEOTIDE SEQUENCE [LARGE SCALE GENOMIC DNA]</scope>
    <source>
        <strain evidence="10 11">CBS 146.42</strain>
    </source>
</reference>